<dbReference type="EMBL" id="PVXP01000008">
    <property type="protein sequence ID" value="PRR86076.1"/>
    <property type="molecule type" value="Genomic_DNA"/>
</dbReference>
<feature type="transmembrane region" description="Helical" evidence="6">
    <location>
        <begin position="96"/>
        <end position="117"/>
    </location>
</feature>
<feature type="transmembrane region" description="Helical" evidence="6">
    <location>
        <begin position="155"/>
        <end position="174"/>
    </location>
</feature>
<dbReference type="RefSeq" id="WP_106008398.1">
    <property type="nucleotide sequence ID" value="NZ_JALCPJ010000006.1"/>
</dbReference>
<evidence type="ECO:0000256" key="2">
    <source>
        <dbReference type="ARBA" id="ARBA00007362"/>
    </source>
</evidence>
<dbReference type="SUPFAM" id="SSF103481">
    <property type="entry name" value="Multidrug resistance efflux transporter EmrE"/>
    <property type="match status" value="2"/>
</dbReference>
<dbReference type="Proteomes" id="UP000237798">
    <property type="component" value="Unassembled WGS sequence"/>
</dbReference>
<proteinExistence type="inferred from homology"/>
<reference evidence="8 9" key="1">
    <citation type="submission" date="2018-03" db="EMBL/GenBank/DDBJ databases">
        <title>Genome sequence of Clostridium luticellarii DSM 29923.</title>
        <authorList>
            <person name="Poehlein A."/>
            <person name="Daniel R."/>
        </authorList>
    </citation>
    <scope>NUCLEOTIDE SEQUENCE [LARGE SCALE GENOMIC DNA]</scope>
    <source>
        <strain evidence="8 9">DSM 29923</strain>
    </source>
</reference>
<gene>
    <name evidence="8" type="ORF">CLLU_09080</name>
</gene>
<feature type="transmembrane region" description="Helical" evidence="6">
    <location>
        <begin position="186"/>
        <end position="207"/>
    </location>
</feature>
<sequence length="308" mass="33375">MKKGYIFIILTAIFYSTAEVAGRILAQTGSMDPFQVMFIAFLIGAIILCPLATKDIKARKLKIKADDLRYFAICGISAVTISMVLLQFAVTYTKASTAAVLYCLNAVFSIPFAYFMLKEKITKGTLISMVVSLIGAVIILNPSEIVGGLGNPRDIIGMIFALGSAVSWSFYTVYSKKRVDIYGGYVSNFFGFCFGVLALLIILVATGRPIFSGITLQNILVLLYMGIFIKAIGYICYMGAIKETSAITASMVFLIKPALATIFAIIILGESIKINMIIGIICIIAGSYVKMSSGKKENKKLMSSSKTT</sequence>
<feature type="transmembrane region" description="Helical" evidence="6">
    <location>
        <begin position="124"/>
        <end position="143"/>
    </location>
</feature>
<protein>
    <submittedName>
        <fullName evidence="8">Putative DMT superfamily transporter inner membrane protein</fullName>
    </submittedName>
</protein>
<dbReference type="InterPro" id="IPR050638">
    <property type="entry name" value="AA-Vitamin_Transporters"/>
</dbReference>
<keyword evidence="9" id="KW-1185">Reference proteome</keyword>
<comment type="similarity">
    <text evidence="2">Belongs to the EamA transporter family.</text>
</comment>
<name>A0A2T0BQE0_9CLOT</name>
<evidence type="ECO:0000313" key="8">
    <source>
        <dbReference type="EMBL" id="PRR86076.1"/>
    </source>
</evidence>
<dbReference type="PANTHER" id="PTHR32322:SF2">
    <property type="entry name" value="EAMA DOMAIN-CONTAINING PROTEIN"/>
    <property type="match status" value="1"/>
</dbReference>
<dbReference type="AlphaFoldDB" id="A0A2T0BQE0"/>
<keyword evidence="3 6" id="KW-0812">Transmembrane</keyword>
<organism evidence="8 9">
    <name type="scientific">Clostridium luticellarii</name>
    <dbReference type="NCBI Taxonomy" id="1691940"/>
    <lineage>
        <taxon>Bacteria</taxon>
        <taxon>Bacillati</taxon>
        <taxon>Bacillota</taxon>
        <taxon>Clostridia</taxon>
        <taxon>Eubacteriales</taxon>
        <taxon>Clostridiaceae</taxon>
        <taxon>Clostridium</taxon>
    </lineage>
</organism>
<evidence type="ECO:0000259" key="7">
    <source>
        <dbReference type="Pfam" id="PF00892"/>
    </source>
</evidence>
<dbReference type="InterPro" id="IPR037185">
    <property type="entry name" value="EmrE-like"/>
</dbReference>
<keyword evidence="4 6" id="KW-1133">Transmembrane helix</keyword>
<dbReference type="InterPro" id="IPR000620">
    <property type="entry name" value="EamA_dom"/>
</dbReference>
<feature type="domain" description="EamA" evidence="7">
    <location>
        <begin position="156"/>
        <end position="289"/>
    </location>
</feature>
<evidence type="ECO:0000256" key="6">
    <source>
        <dbReference type="SAM" id="Phobius"/>
    </source>
</evidence>
<keyword evidence="5 6" id="KW-0472">Membrane</keyword>
<evidence type="ECO:0000313" key="9">
    <source>
        <dbReference type="Proteomes" id="UP000237798"/>
    </source>
</evidence>
<evidence type="ECO:0000256" key="3">
    <source>
        <dbReference type="ARBA" id="ARBA00022692"/>
    </source>
</evidence>
<dbReference type="GO" id="GO:0016020">
    <property type="term" value="C:membrane"/>
    <property type="evidence" value="ECO:0007669"/>
    <property type="project" value="UniProtKB-SubCell"/>
</dbReference>
<feature type="transmembrane region" description="Helical" evidence="6">
    <location>
        <begin position="36"/>
        <end position="56"/>
    </location>
</feature>
<feature type="transmembrane region" description="Helical" evidence="6">
    <location>
        <begin position="247"/>
        <end position="268"/>
    </location>
</feature>
<dbReference type="Pfam" id="PF00892">
    <property type="entry name" value="EamA"/>
    <property type="match status" value="2"/>
</dbReference>
<feature type="transmembrane region" description="Helical" evidence="6">
    <location>
        <begin position="219"/>
        <end position="240"/>
    </location>
</feature>
<evidence type="ECO:0000256" key="4">
    <source>
        <dbReference type="ARBA" id="ARBA00022989"/>
    </source>
</evidence>
<feature type="transmembrane region" description="Helical" evidence="6">
    <location>
        <begin position="274"/>
        <end position="291"/>
    </location>
</feature>
<evidence type="ECO:0000256" key="5">
    <source>
        <dbReference type="ARBA" id="ARBA00023136"/>
    </source>
</evidence>
<comment type="caution">
    <text evidence="8">The sequence shown here is derived from an EMBL/GenBank/DDBJ whole genome shotgun (WGS) entry which is preliminary data.</text>
</comment>
<dbReference type="OrthoDB" id="9813604at2"/>
<feature type="transmembrane region" description="Helical" evidence="6">
    <location>
        <begin position="68"/>
        <end position="90"/>
    </location>
</feature>
<comment type="subcellular location">
    <subcellularLocation>
        <location evidence="1">Membrane</location>
        <topology evidence="1">Multi-pass membrane protein</topology>
    </subcellularLocation>
</comment>
<dbReference type="PANTHER" id="PTHR32322">
    <property type="entry name" value="INNER MEMBRANE TRANSPORTER"/>
    <property type="match status" value="1"/>
</dbReference>
<feature type="domain" description="EamA" evidence="7">
    <location>
        <begin position="3"/>
        <end position="140"/>
    </location>
</feature>
<accession>A0A2T0BQE0</accession>
<evidence type="ECO:0000256" key="1">
    <source>
        <dbReference type="ARBA" id="ARBA00004141"/>
    </source>
</evidence>